<feature type="transmembrane region" description="Helical" evidence="1">
    <location>
        <begin position="21"/>
        <end position="51"/>
    </location>
</feature>
<keyword evidence="3" id="KW-1185">Reference proteome</keyword>
<gene>
    <name evidence="2" type="ORF">ACN38_g522</name>
</gene>
<dbReference type="AlphaFoldDB" id="A0A0M8PD87"/>
<reference evidence="2 3" key="1">
    <citation type="submission" date="2015-08" db="EMBL/GenBank/DDBJ databases">
        <title>Genome sequencing of Penicillium nordicum.</title>
        <authorList>
            <person name="Nguyen H.D."/>
            <person name="Seifert K.A."/>
        </authorList>
    </citation>
    <scope>NUCLEOTIDE SEQUENCE [LARGE SCALE GENOMIC DNA]</scope>
    <source>
        <strain evidence="2 3">DAOMC 185683</strain>
    </source>
</reference>
<sequence length="144" mass="17423">MAGAHPVAIGRNSSLFLQIWLLLLLLLFFFFFFFFFFFSVSLFFLLFYIYFTLQWYSIECLMHRTRPIRDPRNGTHSNPSNCLSSPHSTIFTYFSFFFFFFLFFFFWLRTKTKRLSPKSRVTKWVPNIEPYSVAVEQYGRSKLP</sequence>
<keyword evidence="1" id="KW-0812">Transmembrane</keyword>
<dbReference type="Proteomes" id="UP000037696">
    <property type="component" value="Unassembled WGS sequence"/>
</dbReference>
<feature type="transmembrane region" description="Helical" evidence="1">
    <location>
        <begin position="90"/>
        <end position="108"/>
    </location>
</feature>
<evidence type="ECO:0000313" key="2">
    <source>
        <dbReference type="EMBL" id="KOS48547.1"/>
    </source>
</evidence>
<keyword evidence="1" id="KW-0472">Membrane</keyword>
<keyword evidence="1" id="KW-1133">Transmembrane helix</keyword>
<organism evidence="2 3">
    <name type="scientific">Penicillium nordicum</name>
    <dbReference type="NCBI Taxonomy" id="229535"/>
    <lineage>
        <taxon>Eukaryota</taxon>
        <taxon>Fungi</taxon>
        <taxon>Dikarya</taxon>
        <taxon>Ascomycota</taxon>
        <taxon>Pezizomycotina</taxon>
        <taxon>Eurotiomycetes</taxon>
        <taxon>Eurotiomycetidae</taxon>
        <taxon>Eurotiales</taxon>
        <taxon>Aspergillaceae</taxon>
        <taxon>Penicillium</taxon>
    </lineage>
</organism>
<evidence type="ECO:0000313" key="3">
    <source>
        <dbReference type="Proteomes" id="UP000037696"/>
    </source>
</evidence>
<proteinExistence type="predicted"/>
<name>A0A0M8PD87_9EURO</name>
<evidence type="ECO:0000256" key="1">
    <source>
        <dbReference type="SAM" id="Phobius"/>
    </source>
</evidence>
<dbReference type="EMBL" id="LHQQ01000004">
    <property type="protein sequence ID" value="KOS48547.1"/>
    <property type="molecule type" value="Genomic_DNA"/>
</dbReference>
<comment type="caution">
    <text evidence="2">The sequence shown here is derived from an EMBL/GenBank/DDBJ whole genome shotgun (WGS) entry which is preliminary data.</text>
</comment>
<accession>A0A0M8PD87</accession>
<protein>
    <submittedName>
        <fullName evidence="2">Uncharacterized protein</fullName>
    </submittedName>
</protein>